<dbReference type="GO" id="GO:0005524">
    <property type="term" value="F:ATP binding"/>
    <property type="evidence" value="ECO:0007669"/>
    <property type="project" value="UniProtKB-UniRule"/>
</dbReference>
<dbReference type="Pfam" id="PF13603">
    <property type="entry name" value="tRNA-synt_1_2"/>
    <property type="match status" value="1"/>
</dbReference>
<comment type="subcellular location">
    <subcellularLocation>
        <location evidence="9">Cytoplasm</location>
    </subcellularLocation>
</comment>
<keyword evidence="6 9" id="KW-0648">Protein biosynthesis</keyword>
<feature type="domain" description="Leucyl-tRNA synthetase editing" evidence="13">
    <location>
        <begin position="227"/>
        <end position="414"/>
    </location>
</feature>
<evidence type="ECO:0000256" key="6">
    <source>
        <dbReference type="ARBA" id="ARBA00022917"/>
    </source>
</evidence>
<proteinExistence type="inferred from homology"/>
<dbReference type="GO" id="GO:0005829">
    <property type="term" value="C:cytosol"/>
    <property type="evidence" value="ECO:0007669"/>
    <property type="project" value="TreeGrafter"/>
</dbReference>
<dbReference type="InterPro" id="IPR025709">
    <property type="entry name" value="Leu_tRNA-synth_edit"/>
</dbReference>
<dbReference type="InterPro" id="IPR014729">
    <property type="entry name" value="Rossmann-like_a/b/a_fold"/>
</dbReference>
<feature type="domain" description="Methionyl/Leucyl tRNA synthetase" evidence="12">
    <location>
        <begin position="46"/>
        <end position="178"/>
    </location>
</feature>
<sequence>MTNAYDPQAIERRWQAHWAKNSTFRAPNPGDADFDPEQPKYYVLDMFPYPSGAGLHVGHPMGYIGTDVVARRKRMEGFNVLHPMGYDAFGLPAEQYAIATGQHPAETTAKNVATFRRQLELIGLSYDWSREFATSDVSYYRWTQWIFARLFDRGLAYQSEVAVWWCEALKTVLANEEVINGRSERGDHPCERRPLKQWMLKITAYADRLIDDLDDLDWPESVKTMQREWIGRSEGAEIDFAVAGHEGGAVRVFTTRPDTLYGATFCVLAPEHPLVATIVTADQRAAVDAYVRTAAAKSDLDRTDLAKGKTGVFTGAFALNPLMDPADPTARVPIWVADYVLATYGTGAIMCVPGHDERDWEFAQQFDLPIVRVVGDDANDDGPLEACRTEKGVAVNSPGWNGLATEAAKARAIELLVESGAGEAKVTYRLRDWLFSRQRYWGEPFPVLHHGDGSTTRVPDEHLPVELPPMTDFAPADDGAAPLARATDWVRTTDPISGEPVRRDTDTMPGWAGSCWYYLRFMDPANDAAPFSKEAAAYWGDVDLYVGGTEHAVLHLLYARFWHKVLFDEGLVATKEPFARLFNQGMLTAFAYKDASGRLVPTDEVEFQGDRAVTKDGHAPLEQVVAKMSKSLRNVVNPDDVCAEYGVDTFRLYEMFMGPLSDSKPWNPRDVPGCRRFVERVWRLFVDEGTDAPVRPHLAAAMGSEPEGPAADLERSLARTIVRVNDAFGGFNFNTAIAALMTFVNDATKAAEHLRRDQAERFVLALSPFAPHLAEELWSRLGHTETLARAAWPTCDPKWLVEDEIEIVVQVNGKVRGRVKVPKDIDKDALGELAKAHTGSHLEGVTIVKTVVVPGRLVNFVAK</sequence>
<dbReference type="GO" id="GO:0006429">
    <property type="term" value="P:leucyl-tRNA aminoacylation"/>
    <property type="evidence" value="ECO:0007669"/>
    <property type="project" value="UniProtKB-UniRule"/>
</dbReference>
<dbReference type="InterPro" id="IPR015413">
    <property type="entry name" value="Methionyl/Leucyl_tRNA_Synth"/>
</dbReference>
<dbReference type="FunFam" id="3.40.50.620:FF:000056">
    <property type="entry name" value="Leucine--tRNA ligase"/>
    <property type="match status" value="1"/>
</dbReference>
<dbReference type="SUPFAM" id="SSF50677">
    <property type="entry name" value="ValRS/IleRS/LeuRS editing domain"/>
    <property type="match status" value="1"/>
</dbReference>
<reference evidence="14 15" key="1">
    <citation type="submission" date="2019-02" db="EMBL/GenBank/DDBJ databases">
        <title>Deep-cultivation of Planctomycetes and their phenomic and genomic characterization uncovers novel biology.</title>
        <authorList>
            <person name="Wiegand S."/>
            <person name="Jogler M."/>
            <person name="Boedeker C."/>
            <person name="Pinto D."/>
            <person name="Vollmers J."/>
            <person name="Rivas-Marin E."/>
            <person name="Kohn T."/>
            <person name="Peeters S.H."/>
            <person name="Heuer A."/>
            <person name="Rast P."/>
            <person name="Oberbeckmann S."/>
            <person name="Bunk B."/>
            <person name="Jeske O."/>
            <person name="Meyerdierks A."/>
            <person name="Storesund J.E."/>
            <person name="Kallscheuer N."/>
            <person name="Luecker S."/>
            <person name="Lage O.M."/>
            <person name="Pohl T."/>
            <person name="Merkel B.J."/>
            <person name="Hornburger P."/>
            <person name="Mueller R.-W."/>
            <person name="Bruemmer F."/>
            <person name="Labrenz M."/>
            <person name="Spormann A.M."/>
            <person name="Op den Camp H."/>
            <person name="Overmann J."/>
            <person name="Amann R."/>
            <person name="Jetten M.S.M."/>
            <person name="Mascher T."/>
            <person name="Medema M.H."/>
            <person name="Devos D.P."/>
            <person name="Kaster A.-K."/>
            <person name="Ovreas L."/>
            <person name="Rohde M."/>
            <person name="Galperin M.Y."/>
            <person name="Jogler C."/>
        </authorList>
    </citation>
    <scope>NUCLEOTIDE SEQUENCE [LARGE SCALE GENOMIC DNA]</scope>
    <source>
        <strain evidence="14 15">Pla163</strain>
    </source>
</reference>
<dbReference type="InterPro" id="IPR013155">
    <property type="entry name" value="M/V/L/I-tRNA-synth_anticd-bd"/>
</dbReference>
<keyword evidence="15" id="KW-1185">Reference proteome</keyword>
<dbReference type="Pfam" id="PF09334">
    <property type="entry name" value="tRNA-synt_1g"/>
    <property type="match status" value="1"/>
</dbReference>
<dbReference type="InterPro" id="IPR009080">
    <property type="entry name" value="tRNAsynth_Ia_anticodon-bd"/>
</dbReference>
<evidence type="ECO:0000313" key="15">
    <source>
        <dbReference type="Proteomes" id="UP000319342"/>
    </source>
</evidence>
<dbReference type="EC" id="6.1.1.4" evidence="9"/>
<protein>
    <recommendedName>
        <fullName evidence="9">Leucine--tRNA ligase</fullName>
        <ecNumber evidence="9">6.1.1.4</ecNumber>
    </recommendedName>
    <alternativeName>
        <fullName evidence="9">Leucyl-tRNA synthetase</fullName>
        <shortName evidence="9">LeuRS</shortName>
    </alternativeName>
</protein>
<keyword evidence="3 9" id="KW-0436">Ligase</keyword>
<evidence type="ECO:0000256" key="2">
    <source>
        <dbReference type="ARBA" id="ARBA00022490"/>
    </source>
</evidence>
<evidence type="ECO:0000259" key="13">
    <source>
        <dbReference type="Pfam" id="PF13603"/>
    </source>
</evidence>
<dbReference type="PANTHER" id="PTHR43740:SF2">
    <property type="entry name" value="LEUCINE--TRNA LIGASE, MITOCHONDRIAL"/>
    <property type="match status" value="1"/>
</dbReference>
<evidence type="ECO:0000256" key="9">
    <source>
        <dbReference type="HAMAP-Rule" id="MF_00049"/>
    </source>
</evidence>
<evidence type="ECO:0000256" key="7">
    <source>
        <dbReference type="ARBA" id="ARBA00023146"/>
    </source>
</evidence>
<organism evidence="14 15">
    <name type="scientific">Rohdeia mirabilis</name>
    <dbReference type="NCBI Taxonomy" id="2528008"/>
    <lineage>
        <taxon>Bacteria</taxon>
        <taxon>Pseudomonadati</taxon>
        <taxon>Planctomycetota</taxon>
        <taxon>Planctomycetia</taxon>
        <taxon>Planctomycetia incertae sedis</taxon>
        <taxon>Rohdeia</taxon>
    </lineage>
</organism>
<dbReference type="Gene3D" id="3.90.740.10">
    <property type="entry name" value="Valyl/Leucyl/Isoleucyl-tRNA synthetase, editing domain"/>
    <property type="match status" value="1"/>
</dbReference>
<dbReference type="Gene3D" id="1.10.730.10">
    <property type="entry name" value="Isoleucyl-tRNA Synthetase, Domain 1"/>
    <property type="match status" value="1"/>
</dbReference>
<accession>A0A518D017</accession>
<gene>
    <name evidence="9 14" type="primary">leuS</name>
    <name evidence="14" type="ORF">Pla163_19330</name>
</gene>
<name>A0A518D017_9BACT</name>
<feature type="short sequence motif" description="'KMSKS' region" evidence="9">
    <location>
        <begin position="627"/>
        <end position="631"/>
    </location>
</feature>
<keyword evidence="2 9" id="KW-0963">Cytoplasm</keyword>
<comment type="similarity">
    <text evidence="1 9 10">Belongs to the class-I aminoacyl-tRNA synthetase family.</text>
</comment>
<dbReference type="InterPro" id="IPR009008">
    <property type="entry name" value="Val/Leu/Ile-tRNA-synth_edit"/>
</dbReference>
<keyword evidence="7 9" id="KW-0030">Aminoacyl-tRNA synthetase</keyword>
<dbReference type="PROSITE" id="PS00178">
    <property type="entry name" value="AA_TRNA_LIGASE_I"/>
    <property type="match status" value="1"/>
</dbReference>
<dbReference type="Gene3D" id="3.40.50.620">
    <property type="entry name" value="HUPs"/>
    <property type="match status" value="2"/>
</dbReference>
<evidence type="ECO:0000313" key="14">
    <source>
        <dbReference type="EMBL" id="QDU84818.1"/>
    </source>
</evidence>
<dbReference type="FunFam" id="3.40.50.620:FF:000077">
    <property type="entry name" value="Leucine--tRNA ligase"/>
    <property type="match status" value="1"/>
</dbReference>
<evidence type="ECO:0000259" key="12">
    <source>
        <dbReference type="Pfam" id="PF09334"/>
    </source>
</evidence>
<dbReference type="NCBIfam" id="TIGR00396">
    <property type="entry name" value="leuS_bact"/>
    <property type="match status" value="1"/>
</dbReference>
<feature type="domain" description="Methionyl/Valyl/Leucyl/Isoleucyl-tRNA synthetase anticodon-binding" evidence="11">
    <location>
        <begin position="714"/>
        <end position="828"/>
    </location>
</feature>
<dbReference type="AlphaFoldDB" id="A0A518D017"/>
<comment type="caution">
    <text evidence="9">Lacks conserved residue(s) required for the propagation of feature annotation.</text>
</comment>
<dbReference type="FunFam" id="1.10.730.10:FF:000011">
    <property type="entry name" value="Leucine--tRNA ligase chloroplastic/mitochondrial"/>
    <property type="match status" value="1"/>
</dbReference>
<evidence type="ECO:0000259" key="11">
    <source>
        <dbReference type="Pfam" id="PF08264"/>
    </source>
</evidence>
<comment type="catalytic activity">
    <reaction evidence="8 9">
        <text>tRNA(Leu) + L-leucine + ATP = L-leucyl-tRNA(Leu) + AMP + diphosphate</text>
        <dbReference type="Rhea" id="RHEA:11688"/>
        <dbReference type="Rhea" id="RHEA-COMP:9613"/>
        <dbReference type="Rhea" id="RHEA-COMP:9622"/>
        <dbReference type="ChEBI" id="CHEBI:30616"/>
        <dbReference type="ChEBI" id="CHEBI:33019"/>
        <dbReference type="ChEBI" id="CHEBI:57427"/>
        <dbReference type="ChEBI" id="CHEBI:78442"/>
        <dbReference type="ChEBI" id="CHEBI:78494"/>
        <dbReference type="ChEBI" id="CHEBI:456215"/>
        <dbReference type="EC" id="6.1.1.4"/>
    </reaction>
</comment>
<dbReference type="PRINTS" id="PR00985">
    <property type="entry name" value="TRNASYNTHLEU"/>
</dbReference>
<dbReference type="InterPro" id="IPR002302">
    <property type="entry name" value="Leu-tRNA-ligase"/>
</dbReference>
<dbReference type="HAMAP" id="MF_00049_B">
    <property type="entry name" value="Leu_tRNA_synth_B"/>
    <property type="match status" value="1"/>
</dbReference>
<dbReference type="PANTHER" id="PTHR43740">
    <property type="entry name" value="LEUCYL-TRNA SYNTHETASE"/>
    <property type="match status" value="1"/>
</dbReference>
<evidence type="ECO:0000256" key="4">
    <source>
        <dbReference type="ARBA" id="ARBA00022741"/>
    </source>
</evidence>
<dbReference type="CDD" id="cd07958">
    <property type="entry name" value="Anticodon_Ia_Leu_BEm"/>
    <property type="match status" value="1"/>
</dbReference>
<keyword evidence="4 9" id="KW-0547">Nucleotide-binding</keyword>
<evidence type="ECO:0000256" key="5">
    <source>
        <dbReference type="ARBA" id="ARBA00022840"/>
    </source>
</evidence>
<dbReference type="Pfam" id="PF08264">
    <property type="entry name" value="Anticodon_1"/>
    <property type="match status" value="1"/>
</dbReference>
<evidence type="ECO:0000256" key="10">
    <source>
        <dbReference type="RuleBase" id="RU363039"/>
    </source>
</evidence>
<dbReference type="GO" id="GO:0002161">
    <property type="term" value="F:aminoacyl-tRNA deacylase activity"/>
    <property type="evidence" value="ECO:0007669"/>
    <property type="project" value="InterPro"/>
</dbReference>
<dbReference type="CDD" id="cd00812">
    <property type="entry name" value="LeuRS_core"/>
    <property type="match status" value="1"/>
</dbReference>
<feature type="binding site" evidence="9">
    <location>
        <position position="630"/>
    </location>
    <ligand>
        <name>ATP</name>
        <dbReference type="ChEBI" id="CHEBI:30616"/>
    </ligand>
</feature>
<evidence type="ECO:0000256" key="3">
    <source>
        <dbReference type="ARBA" id="ARBA00022598"/>
    </source>
</evidence>
<dbReference type="InterPro" id="IPR001412">
    <property type="entry name" value="aa-tRNA-synth_I_CS"/>
</dbReference>
<dbReference type="RefSeq" id="WP_419185745.1">
    <property type="nucleotide sequence ID" value="NZ_CP036290.1"/>
</dbReference>
<evidence type="ECO:0000256" key="8">
    <source>
        <dbReference type="ARBA" id="ARBA00047469"/>
    </source>
</evidence>
<keyword evidence="5 9" id="KW-0067">ATP-binding</keyword>
<dbReference type="EMBL" id="CP036290">
    <property type="protein sequence ID" value="QDU84818.1"/>
    <property type="molecule type" value="Genomic_DNA"/>
</dbReference>
<evidence type="ECO:0000256" key="1">
    <source>
        <dbReference type="ARBA" id="ARBA00005594"/>
    </source>
</evidence>
<dbReference type="Proteomes" id="UP000319342">
    <property type="component" value="Chromosome"/>
</dbReference>
<dbReference type="SUPFAM" id="SSF47323">
    <property type="entry name" value="Anticodon-binding domain of a subclass of class I aminoacyl-tRNA synthetases"/>
    <property type="match status" value="1"/>
</dbReference>
<dbReference type="GO" id="GO:0004823">
    <property type="term" value="F:leucine-tRNA ligase activity"/>
    <property type="evidence" value="ECO:0007669"/>
    <property type="project" value="UniProtKB-UniRule"/>
</dbReference>
<dbReference type="SUPFAM" id="SSF52374">
    <property type="entry name" value="Nucleotidylyl transferase"/>
    <property type="match status" value="1"/>
</dbReference>